<organism evidence="1 2">
    <name type="scientific">Podarcis lilfordi</name>
    <name type="common">Lilford's wall lizard</name>
    <dbReference type="NCBI Taxonomy" id="74358"/>
    <lineage>
        <taxon>Eukaryota</taxon>
        <taxon>Metazoa</taxon>
        <taxon>Chordata</taxon>
        <taxon>Craniata</taxon>
        <taxon>Vertebrata</taxon>
        <taxon>Euteleostomi</taxon>
        <taxon>Lepidosauria</taxon>
        <taxon>Squamata</taxon>
        <taxon>Bifurcata</taxon>
        <taxon>Unidentata</taxon>
        <taxon>Episquamata</taxon>
        <taxon>Laterata</taxon>
        <taxon>Lacertibaenia</taxon>
        <taxon>Lacertidae</taxon>
        <taxon>Podarcis</taxon>
    </lineage>
</organism>
<reference evidence="1" key="1">
    <citation type="submission" date="2022-12" db="EMBL/GenBank/DDBJ databases">
        <authorList>
            <person name="Alioto T."/>
            <person name="Alioto T."/>
            <person name="Gomez Garrido J."/>
        </authorList>
    </citation>
    <scope>NUCLEOTIDE SEQUENCE</scope>
</reference>
<evidence type="ECO:0000313" key="2">
    <source>
        <dbReference type="Proteomes" id="UP001178461"/>
    </source>
</evidence>
<dbReference type="EMBL" id="OX395131">
    <property type="protein sequence ID" value="CAI5777323.1"/>
    <property type="molecule type" value="Genomic_DNA"/>
</dbReference>
<evidence type="ECO:0000313" key="1">
    <source>
        <dbReference type="EMBL" id="CAI5777323.1"/>
    </source>
</evidence>
<protein>
    <submittedName>
        <fullName evidence="1">Uncharacterized protein</fullName>
    </submittedName>
</protein>
<dbReference type="AlphaFoldDB" id="A0AA35P9P8"/>
<sequence length="144" mass="16438">MIPEINSSLENPPEKRSILQFFEVACQLFIHSTPSVCFTESLLKLYIFVMVPLQECKTRRLHGMEKATEGCRGYWKSRAERPSLLVERTVTIVDFSSFRKECASPKTTYLDDFNAQMNRKSESCPGSSKAEQLTDCCIPCLLTQ</sequence>
<name>A0AA35P9P8_9SAUR</name>
<accession>A0AA35P9P8</accession>
<dbReference type="Proteomes" id="UP001178461">
    <property type="component" value="Chromosome 6"/>
</dbReference>
<gene>
    <name evidence="1" type="ORF">PODLI_1B033428</name>
</gene>
<proteinExistence type="predicted"/>
<keyword evidence="2" id="KW-1185">Reference proteome</keyword>